<dbReference type="AlphaFoldDB" id="A0A0P6S6Y9"/>
<reference evidence="8 9" key="1">
    <citation type="submission" date="2015-08" db="EMBL/GenBank/DDBJ databases">
        <title>Genome sequence of Streptococcus phocae subsp. phocae ATCC 51973T isolated from liver specimen obtained from seal.</title>
        <authorList>
            <person name="Avendano-Herrera R."/>
        </authorList>
    </citation>
    <scope>NUCLEOTIDE SEQUENCE [LARGE SCALE GENOMIC DNA]</scope>
    <source>
        <strain evidence="8 9">ATCC 51973</strain>
    </source>
</reference>
<comment type="caution">
    <text evidence="8">The sequence shown here is derived from an EMBL/GenBank/DDBJ whole genome shotgun (WGS) entry which is preliminary data.</text>
</comment>
<evidence type="ECO:0000313" key="9">
    <source>
        <dbReference type="Proteomes" id="UP000049578"/>
    </source>
</evidence>
<dbReference type="Gene3D" id="3.60.60.10">
    <property type="entry name" value="Penicillin V Acylase, Chain A"/>
    <property type="match status" value="1"/>
</dbReference>
<accession>A0A0P6S6Y9</accession>
<keyword evidence="4 6" id="KW-0378">Hydrolase</keyword>
<keyword evidence="9" id="KW-1185">Reference proteome</keyword>
<name>A0A0P6S6Y9_9STRE</name>
<evidence type="ECO:0000256" key="7">
    <source>
        <dbReference type="SAM" id="SignalP"/>
    </source>
</evidence>
<dbReference type="Proteomes" id="UP000049578">
    <property type="component" value="Unassembled WGS sequence"/>
</dbReference>
<comment type="similarity">
    <text evidence="2 6">Belongs to the peptidase C69 family.</text>
</comment>
<dbReference type="PROSITE" id="PS51257">
    <property type="entry name" value="PROKAR_LIPOPROTEIN"/>
    <property type="match status" value="1"/>
</dbReference>
<organism evidence="8 9">
    <name type="scientific">Streptococcus phocae</name>
    <dbReference type="NCBI Taxonomy" id="119224"/>
    <lineage>
        <taxon>Bacteria</taxon>
        <taxon>Bacillati</taxon>
        <taxon>Bacillota</taxon>
        <taxon>Bacilli</taxon>
        <taxon>Lactobacillales</taxon>
        <taxon>Streptococcaceae</taxon>
        <taxon>Streptococcus</taxon>
    </lineage>
</organism>
<evidence type="ECO:0000256" key="3">
    <source>
        <dbReference type="ARBA" id="ARBA00022670"/>
    </source>
</evidence>
<gene>
    <name evidence="8" type="ORF">AKK44_01645</name>
</gene>
<dbReference type="EC" id="3.4.-.-" evidence="6"/>
<keyword evidence="3 6" id="KW-0645">Protease</keyword>
<dbReference type="GO" id="GO:0070004">
    <property type="term" value="F:cysteine-type exopeptidase activity"/>
    <property type="evidence" value="ECO:0007669"/>
    <property type="project" value="InterPro"/>
</dbReference>
<dbReference type="InterPro" id="IPR005322">
    <property type="entry name" value="Peptidase_C69"/>
</dbReference>
<dbReference type="RefSeq" id="WP_054278229.1">
    <property type="nucleotide sequence ID" value="NZ_LHQM01000006.1"/>
</dbReference>
<sequence>MKTKLWTVTISTLLLAIGCQQTSYACTGFVIGKELTTDGSLLYGRTEDLEPNHNKTFVVRPAKDHKPGKKWKDLANGFTYPLPKHSYRYTAIPDVTPKKGVYDEAGFNEFGVSMSATVSATANKAIQKADPYVKDGLAESSMASIVLSRVKTAREGVEFLAKVIDEKGAAEGNIVTLADKEGLWYMEILSGHQYAAIKFPDDKFAVFPNTFFLGHIDTKDTEHVIASAHLESLARKAHSYHAVDGTFHIAASYNPPLSKANRSRSFSGIKSLDPTSKITYKDSSYDLLQSTEKTLDLTDAMALQRNRFEGLCLKPLDEMALDKKKKTKNKKAISDYAYPISNPNVMEAHIFQLKDDIPAQLGGGVLWLSIGSPRNAPYLPYLGNITQTYMAYHNKSSHYDTDSWYWTTSHINDLVAAHPNQFGNEVIGDIKALESKWITQQGRTNQEIAQLVKTDPKAAQKKATIISLKRAKKTFTHLKAIEARLVKESKKK</sequence>
<evidence type="ECO:0000256" key="5">
    <source>
        <dbReference type="ARBA" id="ARBA00022997"/>
    </source>
</evidence>
<keyword evidence="7" id="KW-0732">Signal</keyword>
<evidence type="ECO:0000256" key="2">
    <source>
        <dbReference type="ARBA" id="ARBA00007225"/>
    </source>
</evidence>
<protein>
    <recommendedName>
        <fullName evidence="6">Dipeptidase</fullName>
        <ecNumber evidence="6">3.4.-.-</ecNumber>
    </recommendedName>
</protein>
<dbReference type="PATRIC" id="fig|119224.3.peg.1499"/>
<evidence type="ECO:0000256" key="6">
    <source>
        <dbReference type="RuleBase" id="RU364089"/>
    </source>
</evidence>
<dbReference type="GO" id="GO:0016805">
    <property type="term" value="F:dipeptidase activity"/>
    <property type="evidence" value="ECO:0007669"/>
    <property type="project" value="UniProtKB-KW"/>
</dbReference>
<dbReference type="Pfam" id="PF03577">
    <property type="entry name" value="Peptidase_C69"/>
    <property type="match status" value="1"/>
</dbReference>
<feature type="signal peptide" evidence="7">
    <location>
        <begin position="1"/>
        <end position="25"/>
    </location>
</feature>
<feature type="chain" id="PRO_5006130242" description="Dipeptidase" evidence="7">
    <location>
        <begin position="26"/>
        <end position="492"/>
    </location>
</feature>
<dbReference type="PANTHER" id="PTHR12994:SF17">
    <property type="entry name" value="LD30995P"/>
    <property type="match status" value="1"/>
</dbReference>
<evidence type="ECO:0000256" key="1">
    <source>
        <dbReference type="ARBA" id="ARBA00001670"/>
    </source>
</evidence>
<dbReference type="InterPro" id="IPR047804">
    <property type="entry name" value="C69_dipept_A-like"/>
</dbReference>
<dbReference type="NCBIfam" id="NF033678">
    <property type="entry name" value="C69_fam_dipept"/>
    <property type="match status" value="1"/>
</dbReference>
<dbReference type="GO" id="GO:0006508">
    <property type="term" value="P:proteolysis"/>
    <property type="evidence" value="ECO:0007669"/>
    <property type="project" value="UniProtKB-KW"/>
</dbReference>
<dbReference type="EMBL" id="LHQM01000006">
    <property type="protein sequence ID" value="KPJ22982.1"/>
    <property type="molecule type" value="Genomic_DNA"/>
</dbReference>
<comment type="catalytic activity">
    <reaction evidence="1">
        <text>an L-aminoacyl-L-amino acid + H2O = 2 an L-alpha-amino acid</text>
        <dbReference type="Rhea" id="RHEA:48940"/>
        <dbReference type="ChEBI" id="CHEBI:15377"/>
        <dbReference type="ChEBI" id="CHEBI:59869"/>
        <dbReference type="ChEBI" id="CHEBI:77460"/>
        <dbReference type="EC" id="3.4.13.19"/>
    </reaction>
</comment>
<proteinExistence type="inferred from homology"/>
<evidence type="ECO:0000256" key="4">
    <source>
        <dbReference type="ARBA" id="ARBA00022801"/>
    </source>
</evidence>
<keyword evidence="5 6" id="KW-0224">Dipeptidase</keyword>
<evidence type="ECO:0000313" key="8">
    <source>
        <dbReference type="EMBL" id="KPJ22982.1"/>
    </source>
</evidence>
<dbReference type="PANTHER" id="PTHR12994">
    <property type="entry name" value="SECERNIN"/>
    <property type="match status" value="1"/>
</dbReference>